<dbReference type="Gene3D" id="2.40.128.330">
    <property type="match status" value="1"/>
</dbReference>
<dbReference type="CDD" id="cd12823">
    <property type="entry name" value="Mrs2_Mfm1p-like"/>
    <property type="match status" value="1"/>
</dbReference>
<proteinExistence type="inferred from homology"/>
<dbReference type="Proteomes" id="UP001255856">
    <property type="component" value="Unassembled WGS sequence"/>
</dbReference>
<keyword evidence="2" id="KW-1133">Transmembrane helix</keyword>
<accession>A0AAD9ING8</accession>
<keyword evidence="2" id="KW-0460">Magnesium</keyword>
<feature type="transmembrane region" description="Helical" evidence="2">
    <location>
        <begin position="410"/>
        <end position="429"/>
    </location>
</feature>
<feature type="compositionally biased region" description="Low complexity" evidence="4">
    <location>
        <begin position="315"/>
        <end position="325"/>
    </location>
</feature>
<evidence type="ECO:0000313" key="5">
    <source>
        <dbReference type="EMBL" id="KAK2079687.1"/>
    </source>
</evidence>
<sequence length="484" mass="53899">MGLDQGDGDGEVDPYSLQLFNTLWKESMRADGGETNNGSRVWLHVDDQGVPSEVEVDKHVLVYELGVRYRDLLTLDPTLPLPFPAAILIREQALVVNLENVRMIICANQCYILSVPSDRDPYKPAHPTADCQFVRKLFSPHYATSMPFELKALEVALGTVSAILEAEVFRLEHRGYPIVDKLTTDVSMPVLNGVREVKSSMNKLLTRVQRLKQELEDILDDDDDMADMYLARRAKEKGVELPPQPQNLCRGVCRPPRARRPGSSLRRPSDSGSVTSGSAPERGLARVSFQDQAAPDQRGDAAARREGGRTRAAGDDAASESGAESFTSEGPARDADARSSHSSGHERRQRGPRRARSHVDPHDIEDAEDQLENYYVKVDAILRRLMVLSEHIDANEDFVEIQMDHRRNELVALDLFVSVVAAVFGYVAMVGGFWGMNLYNTVWQESYNLFIATCVICGGGAIVMFGAFMYVILKRKLMFITDSV</sequence>
<dbReference type="GO" id="GO:0016020">
    <property type="term" value="C:membrane"/>
    <property type="evidence" value="ECO:0007669"/>
    <property type="project" value="UniProtKB-SubCell"/>
</dbReference>
<feature type="compositionally biased region" description="Basic and acidic residues" evidence="4">
    <location>
        <begin position="297"/>
        <end position="314"/>
    </location>
</feature>
<keyword evidence="2" id="KW-0406">Ion transport</keyword>
<dbReference type="InterPro" id="IPR039204">
    <property type="entry name" value="MRS2-like"/>
</dbReference>
<evidence type="ECO:0000256" key="1">
    <source>
        <dbReference type="ARBA" id="ARBA00007535"/>
    </source>
</evidence>
<keyword evidence="3" id="KW-0175">Coiled coil</keyword>
<name>A0AAD9ING8_PROWI</name>
<keyword evidence="2" id="KW-0812">Transmembrane</keyword>
<feature type="transmembrane region" description="Helical" evidence="2">
    <location>
        <begin position="449"/>
        <end position="473"/>
    </location>
</feature>
<dbReference type="Pfam" id="PF22099">
    <property type="entry name" value="MRS2-like"/>
    <property type="match status" value="1"/>
</dbReference>
<dbReference type="PANTHER" id="PTHR13890:SF31">
    <property type="entry name" value="MAGNESIUM TRANSPORTER MRS2-2-RELATED"/>
    <property type="match status" value="1"/>
</dbReference>
<keyword evidence="2" id="KW-0472">Membrane</keyword>
<dbReference type="AlphaFoldDB" id="A0AAD9ING8"/>
<protein>
    <recommendedName>
        <fullName evidence="2">Magnesium transporter</fullName>
    </recommendedName>
</protein>
<dbReference type="Gene3D" id="1.20.58.340">
    <property type="entry name" value="Magnesium transport protein CorA, transmembrane region"/>
    <property type="match status" value="1"/>
</dbReference>
<dbReference type="PANTHER" id="PTHR13890">
    <property type="entry name" value="RNA SPLICING PROTEIN MRS2, MITOCHONDRIAL"/>
    <property type="match status" value="1"/>
</dbReference>
<evidence type="ECO:0000313" key="6">
    <source>
        <dbReference type="Proteomes" id="UP001255856"/>
    </source>
</evidence>
<feature type="compositionally biased region" description="Basic residues" evidence="4">
    <location>
        <begin position="347"/>
        <end position="356"/>
    </location>
</feature>
<evidence type="ECO:0000256" key="3">
    <source>
        <dbReference type="SAM" id="Coils"/>
    </source>
</evidence>
<feature type="region of interest" description="Disordered" evidence="4">
    <location>
        <begin position="236"/>
        <end position="364"/>
    </location>
</feature>
<dbReference type="GO" id="GO:0015095">
    <property type="term" value="F:magnesium ion transmembrane transporter activity"/>
    <property type="evidence" value="ECO:0007669"/>
    <property type="project" value="UniProtKB-ARBA"/>
</dbReference>
<organism evidence="5 6">
    <name type="scientific">Prototheca wickerhamii</name>
    <dbReference type="NCBI Taxonomy" id="3111"/>
    <lineage>
        <taxon>Eukaryota</taxon>
        <taxon>Viridiplantae</taxon>
        <taxon>Chlorophyta</taxon>
        <taxon>core chlorophytes</taxon>
        <taxon>Trebouxiophyceae</taxon>
        <taxon>Chlorellales</taxon>
        <taxon>Chlorellaceae</taxon>
        <taxon>Prototheca</taxon>
    </lineage>
</organism>
<comment type="caution">
    <text evidence="5">The sequence shown here is derived from an EMBL/GenBank/DDBJ whole genome shotgun (WGS) entry which is preliminary data.</text>
</comment>
<keyword evidence="2" id="KW-0813">Transport</keyword>
<feature type="compositionally biased region" description="Basic and acidic residues" evidence="4">
    <location>
        <begin position="331"/>
        <end position="346"/>
    </location>
</feature>
<keyword evidence="6" id="KW-1185">Reference proteome</keyword>
<gene>
    <name evidence="5" type="ORF">QBZ16_002082</name>
</gene>
<evidence type="ECO:0000256" key="4">
    <source>
        <dbReference type="SAM" id="MobiDB-lite"/>
    </source>
</evidence>
<feature type="coiled-coil region" evidence="3">
    <location>
        <begin position="194"/>
        <end position="221"/>
    </location>
</feature>
<comment type="function">
    <text evidence="2">Magnesium transporter that may mediate the influx of magnesium.</text>
</comment>
<dbReference type="EMBL" id="JASFZW010000002">
    <property type="protein sequence ID" value="KAK2079687.1"/>
    <property type="molecule type" value="Genomic_DNA"/>
</dbReference>
<reference evidence="5" key="1">
    <citation type="submission" date="2021-01" db="EMBL/GenBank/DDBJ databases">
        <authorList>
            <person name="Eckstrom K.M.E."/>
        </authorList>
    </citation>
    <scope>NUCLEOTIDE SEQUENCE</scope>
    <source>
        <strain evidence="5">UVCC 0001</strain>
    </source>
</reference>
<evidence type="ECO:0000256" key="2">
    <source>
        <dbReference type="RuleBase" id="RU366041"/>
    </source>
</evidence>
<comment type="similarity">
    <text evidence="1 2">Belongs to the CorA metal ion transporter (MIT) (TC 1.A.35.5) family.</text>
</comment>
<comment type="subcellular location">
    <subcellularLocation>
        <location evidence="2">Membrane</location>
        <topology evidence="2">Multi-pass membrane protein</topology>
    </subcellularLocation>
</comment>